<evidence type="ECO:0000313" key="12">
    <source>
        <dbReference type="Proteomes" id="UP001522450"/>
    </source>
</evidence>
<dbReference type="InterPro" id="IPR004501">
    <property type="entry name" value="PTS_EIIC_3"/>
</dbReference>
<feature type="transmembrane region" description="Helical" evidence="9">
    <location>
        <begin position="248"/>
        <end position="268"/>
    </location>
</feature>
<feature type="transmembrane region" description="Helical" evidence="9">
    <location>
        <begin position="67"/>
        <end position="86"/>
    </location>
</feature>
<comment type="function">
    <text evidence="8">The phosphoenolpyruvate-dependent sugar phosphotransferase system (PTS), a major carbohydrate active -transport system, catalyzes the phosphorylation of incoming sugar substrates concomitant with their translocation across the cell membrane.</text>
</comment>
<keyword evidence="5 9" id="KW-0812">Transmembrane</keyword>
<feature type="transmembrane region" description="Helical" evidence="9">
    <location>
        <begin position="138"/>
        <end position="161"/>
    </location>
</feature>
<feature type="transmembrane region" description="Helical" evidence="9">
    <location>
        <begin position="288"/>
        <end position="308"/>
    </location>
</feature>
<accession>A0ABT0AUW7</accession>
<keyword evidence="7 8" id="KW-0472">Membrane</keyword>
<feature type="domain" description="PTS EIIC type-3" evidence="10">
    <location>
        <begin position="8"/>
        <end position="413"/>
    </location>
</feature>
<dbReference type="Proteomes" id="UP001522450">
    <property type="component" value="Unassembled WGS sequence"/>
</dbReference>
<dbReference type="InterPro" id="IPR004796">
    <property type="entry name" value="PTS_IIC_cello"/>
</dbReference>
<dbReference type="InterPro" id="IPR051088">
    <property type="entry name" value="PTS_Sugar-EIIC/EIIB"/>
</dbReference>
<comment type="caution">
    <text evidence="11">The sequence shown here is derived from an EMBL/GenBank/DDBJ whole genome shotgun (WGS) entry which is preliminary data.</text>
</comment>
<dbReference type="NCBIfam" id="TIGR00410">
    <property type="entry name" value="lacE"/>
    <property type="match status" value="1"/>
</dbReference>
<protein>
    <recommendedName>
        <fullName evidence="8">Permease IIC component</fullName>
    </recommendedName>
</protein>
<evidence type="ECO:0000256" key="8">
    <source>
        <dbReference type="PIRNR" id="PIRNR006351"/>
    </source>
</evidence>
<dbReference type="PANTHER" id="PTHR33989:SF11">
    <property type="entry name" value="LICHENAN PERMEASE IIC COMPONENT"/>
    <property type="match status" value="1"/>
</dbReference>
<organism evidence="11 12">
    <name type="scientific">Pseudolactococcus carnosus</name>
    <dbReference type="NCBI Taxonomy" id="2749961"/>
    <lineage>
        <taxon>Bacteria</taxon>
        <taxon>Bacillati</taxon>
        <taxon>Bacillota</taxon>
        <taxon>Bacilli</taxon>
        <taxon>Lactobacillales</taxon>
        <taxon>Streptococcaceae</taxon>
        <taxon>Pseudolactococcus</taxon>
    </lineage>
</organism>
<evidence type="ECO:0000256" key="5">
    <source>
        <dbReference type="ARBA" id="ARBA00022692"/>
    </source>
</evidence>
<keyword evidence="12" id="KW-1185">Reference proteome</keyword>
<evidence type="ECO:0000256" key="1">
    <source>
        <dbReference type="ARBA" id="ARBA00004651"/>
    </source>
</evidence>
<dbReference type="GeneID" id="71635066"/>
<feature type="transmembrane region" description="Helical" evidence="9">
    <location>
        <begin position="98"/>
        <end position="118"/>
    </location>
</feature>
<evidence type="ECO:0000256" key="3">
    <source>
        <dbReference type="ARBA" id="ARBA00022475"/>
    </source>
</evidence>
<evidence type="ECO:0000256" key="2">
    <source>
        <dbReference type="ARBA" id="ARBA00022448"/>
    </source>
</evidence>
<evidence type="ECO:0000256" key="9">
    <source>
        <dbReference type="SAM" id="Phobius"/>
    </source>
</evidence>
<sequence>MQTFLKWIEFKLMPPMTKIGMQRHMVAIRNGVISTLSLILIGSFILVFANFPIPAVAAWLAPYTGNLTIPFRITMGLMAIYASFAMGDSLAKSYKLDGVTGGVLSLAAFLTLTVPLNVDATLIKGGGQGIGWVLPMQYLGGAGMFSAILTMIFAVEVYRWFIEHNITIKMPDGVPDAVGRSFGALFPAGFIIIFLWIVRVLLNFDINTFIMNIFKPIADIMGNNIFGAIVPMLFIHLLWAAGVHGMNIIGSIVRPMWLMMLDANMAAMADGKPLTKLPYVAPEQFYQWTVTMGGAGVTLSLVIILFTCKAKYLRDMAKLCILPGVFNINEPLIFGMPLMMNPIFTIPFIVNPIILTITSYGAVKLGLVNGFVANVPWTLPAPVGAYLATGNDWRVVVLVLVNLTIAGLIYYPFVKMYDKQMLDEEAKATMKKSVEVPAV</sequence>
<dbReference type="PROSITE" id="PS51105">
    <property type="entry name" value="PTS_EIIC_TYPE_3"/>
    <property type="match status" value="1"/>
</dbReference>
<feature type="transmembrane region" description="Helical" evidence="9">
    <location>
        <begin position="348"/>
        <end position="373"/>
    </location>
</feature>
<dbReference type="PIRSF" id="PIRSF006351">
    <property type="entry name" value="PTS_EIIC-Cellobiose"/>
    <property type="match status" value="1"/>
</dbReference>
<keyword evidence="4 8" id="KW-0762">Sugar transport</keyword>
<dbReference type="RefSeq" id="WP_079507729.1">
    <property type="nucleotide sequence ID" value="NZ_CP017194.1"/>
</dbReference>
<reference evidence="11 12" key="1">
    <citation type="journal article" date="2022" name="Microbiol. Res.">
        <title>Comparative genome analysis, predicted lifestyle and antimicrobial strategies of Lactococcus carnosus and Lactococcus paracarnosus isolated from meat.</title>
        <authorList>
            <person name="Werum V."/>
            <person name="Ehrmann M."/>
            <person name="Vogel R."/>
            <person name="Hilgarth M."/>
        </authorList>
    </citation>
    <scope>NUCLEOTIDE SEQUENCE [LARGE SCALE GENOMIC DNA]</scope>
    <source>
        <strain evidence="11 12">TMW22177</strain>
    </source>
</reference>
<dbReference type="InterPro" id="IPR003352">
    <property type="entry name" value="PTS_EIIC"/>
</dbReference>
<evidence type="ECO:0000256" key="7">
    <source>
        <dbReference type="ARBA" id="ARBA00023136"/>
    </source>
</evidence>
<feature type="transmembrane region" description="Helical" evidence="9">
    <location>
        <begin position="222"/>
        <end position="241"/>
    </location>
</feature>
<dbReference type="PANTHER" id="PTHR33989">
    <property type="match status" value="1"/>
</dbReference>
<dbReference type="Pfam" id="PF02378">
    <property type="entry name" value="PTS_EIIC"/>
    <property type="match status" value="1"/>
</dbReference>
<evidence type="ECO:0000256" key="4">
    <source>
        <dbReference type="ARBA" id="ARBA00022597"/>
    </source>
</evidence>
<dbReference type="EMBL" id="JAAECS010000010">
    <property type="protein sequence ID" value="MCJ1990429.1"/>
    <property type="molecule type" value="Genomic_DNA"/>
</dbReference>
<name>A0ABT0AUW7_9LACT</name>
<comment type="subcellular location">
    <subcellularLocation>
        <location evidence="1">Cell membrane</location>
        <topology evidence="1">Multi-pass membrane protein</topology>
    </subcellularLocation>
</comment>
<evidence type="ECO:0000256" key="6">
    <source>
        <dbReference type="ARBA" id="ARBA00022989"/>
    </source>
</evidence>
<keyword evidence="2 8" id="KW-0813">Transport</keyword>
<evidence type="ECO:0000259" key="10">
    <source>
        <dbReference type="PROSITE" id="PS51105"/>
    </source>
</evidence>
<keyword evidence="6 9" id="KW-1133">Transmembrane helix</keyword>
<proteinExistence type="predicted"/>
<feature type="transmembrane region" description="Helical" evidence="9">
    <location>
        <begin position="393"/>
        <end position="413"/>
    </location>
</feature>
<feature type="transmembrane region" description="Helical" evidence="9">
    <location>
        <begin position="182"/>
        <end position="202"/>
    </location>
</feature>
<keyword evidence="3 8" id="KW-1003">Cell membrane</keyword>
<evidence type="ECO:0000313" key="11">
    <source>
        <dbReference type="EMBL" id="MCJ1990429.1"/>
    </source>
</evidence>
<gene>
    <name evidence="11" type="ORF">GYN21_09410</name>
</gene>